<evidence type="ECO:0000256" key="7">
    <source>
        <dbReference type="ARBA" id="ARBA00023049"/>
    </source>
</evidence>
<evidence type="ECO:0000256" key="3">
    <source>
        <dbReference type="ARBA" id="ARBA00022670"/>
    </source>
</evidence>
<evidence type="ECO:0000256" key="2">
    <source>
        <dbReference type="ARBA" id="ARBA00007261"/>
    </source>
</evidence>
<protein>
    <submittedName>
        <fullName evidence="12">Insulinase family protein</fullName>
    </submittedName>
</protein>
<evidence type="ECO:0000256" key="1">
    <source>
        <dbReference type="ARBA" id="ARBA00001947"/>
    </source>
</evidence>
<evidence type="ECO:0000259" key="10">
    <source>
        <dbReference type="Pfam" id="PF00675"/>
    </source>
</evidence>
<dbReference type="PANTHER" id="PTHR43690:SF34">
    <property type="entry name" value="ZINC PROTEASE PQQL-LIKE"/>
    <property type="match status" value="1"/>
</dbReference>
<feature type="domain" description="Peptidase M16 C-terminal" evidence="11">
    <location>
        <begin position="680"/>
        <end position="847"/>
    </location>
</feature>
<dbReference type="EMBL" id="VLPK01000001">
    <property type="protein sequence ID" value="TSJ44482.1"/>
    <property type="molecule type" value="Genomic_DNA"/>
</dbReference>
<keyword evidence="3" id="KW-0645">Protease</keyword>
<organism evidence="12 13">
    <name type="scientific">Mucilaginibacter corticis</name>
    <dbReference type="NCBI Taxonomy" id="2597670"/>
    <lineage>
        <taxon>Bacteria</taxon>
        <taxon>Pseudomonadati</taxon>
        <taxon>Bacteroidota</taxon>
        <taxon>Sphingobacteriia</taxon>
        <taxon>Sphingobacteriales</taxon>
        <taxon>Sphingobacteriaceae</taxon>
        <taxon>Mucilaginibacter</taxon>
    </lineage>
</organism>
<dbReference type="Pfam" id="PF05193">
    <property type="entry name" value="Peptidase_M16_C"/>
    <property type="match status" value="2"/>
</dbReference>
<comment type="cofactor">
    <cofactor evidence="1">
        <name>Zn(2+)</name>
        <dbReference type="ChEBI" id="CHEBI:29105"/>
    </cofactor>
</comment>
<keyword evidence="4" id="KW-0479">Metal-binding</keyword>
<dbReference type="InterPro" id="IPR001431">
    <property type="entry name" value="Pept_M16_Zn_BS"/>
</dbReference>
<dbReference type="GO" id="GO:0006508">
    <property type="term" value="P:proteolysis"/>
    <property type="evidence" value="ECO:0007669"/>
    <property type="project" value="UniProtKB-KW"/>
</dbReference>
<feature type="signal peptide" evidence="9">
    <location>
        <begin position="1"/>
        <end position="21"/>
    </location>
</feature>
<dbReference type="AlphaFoldDB" id="A0A556MX72"/>
<dbReference type="Proteomes" id="UP000318733">
    <property type="component" value="Unassembled WGS sequence"/>
</dbReference>
<evidence type="ECO:0000256" key="4">
    <source>
        <dbReference type="ARBA" id="ARBA00022723"/>
    </source>
</evidence>
<dbReference type="PANTHER" id="PTHR43690">
    <property type="entry name" value="NARDILYSIN"/>
    <property type="match status" value="1"/>
</dbReference>
<accession>A0A556MX72</accession>
<dbReference type="GO" id="GO:0004222">
    <property type="term" value="F:metalloendopeptidase activity"/>
    <property type="evidence" value="ECO:0007669"/>
    <property type="project" value="InterPro"/>
</dbReference>
<evidence type="ECO:0000256" key="9">
    <source>
        <dbReference type="SAM" id="SignalP"/>
    </source>
</evidence>
<dbReference type="InterPro" id="IPR011249">
    <property type="entry name" value="Metalloenz_LuxS/M16"/>
</dbReference>
<evidence type="ECO:0000256" key="5">
    <source>
        <dbReference type="ARBA" id="ARBA00022801"/>
    </source>
</evidence>
<keyword evidence="5" id="KW-0378">Hydrolase</keyword>
<dbReference type="Gene3D" id="3.30.830.10">
    <property type="entry name" value="Metalloenzyme, LuxS/M16 peptidase-like"/>
    <property type="match status" value="4"/>
</dbReference>
<evidence type="ECO:0000259" key="11">
    <source>
        <dbReference type="Pfam" id="PF05193"/>
    </source>
</evidence>
<feature type="chain" id="PRO_5022065314" evidence="9">
    <location>
        <begin position="22"/>
        <end position="931"/>
    </location>
</feature>
<dbReference type="InterPro" id="IPR050626">
    <property type="entry name" value="Peptidase_M16"/>
</dbReference>
<evidence type="ECO:0000256" key="8">
    <source>
        <dbReference type="RuleBase" id="RU004447"/>
    </source>
</evidence>
<feature type="domain" description="Peptidase M16 N-terminal" evidence="10">
    <location>
        <begin position="46"/>
        <end position="162"/>
    </location>
</feature>
<sequence length="931" mass="104357">MKFRLVAAIILIAYFGNSAKAQQIPLDPAVRTGKLANGFTYYIRHNEEPKNRVVFYLANKVGSILEADDQRGLAHFMEHMSFNGTKHFPKNELVNYLQKAGVRFGADINAYTSYDETVYQLPLPSNDPEILKNGIEIMHDWAHGATLDPQEINNERGVVLEEKRLGKGAAERVRAKYFPVITNGSSYASRNPIGTDEVLNNFKPEAIRRFYRDWYRPDLQAIIVVGDVDVHEMEKTIKTKFSDLVNPPKELPRTIYKVDLTGKNQFIAVTDPEVTTISAQVINKFPEVPLHTIPEFRQSMVRQLFNQMLGERYSELKQQADPPFLQGGAGISGFVGGLESFGVFVTAKPGELERGFKAVWRENERVRRLGFIPTELERVKHNFLNRFESALSERNKIRSDSYVQEYLQYFLHGTASAGIVYEEDLVKKILPTITLDDVNKLAMKVNDDTNRDIVLTASETAKATLPNEAVINNWIKAVESENIAAFKDVTSKETLLRKEPIPGRIMDQRTDHKSGITTLLLSNGIKVLLKPTSFKNNQIVFTGFAPGGTSIYSDADFQSATAANIIPSYGAGNHSPLELSKYLSDKQLAIQLSISERSQNISGSSVNKDLEAALQLMYAYITEPRQDSLLFKGMIANAKAALANRQNDPNTVFQDTISSVLGDHNVRRTGPTLKKLEQVKLDRAYKIYKELFAGNQGFTFVFVGNIDTLTIFPLLAKYVASLPVTTTILKPRDLNIDIPPGQIEKRVYKGTEPKASVSLVFSGAFDYNFTNALIMDALKEALQIRLIERLREDEGGVYAPSVTMGTSKKPQPRFNMTVNFGCAPENVEKLIASTIDEITKVKTSGPLPVNIEKFKAETQRSLETTLKTNGFWLTYLARQLQNEEALNEVDTYTEKLSAITTKDVQNAAKKYLTGKNYIKLILIPEKIEATK</sequence>
<dbReference type="PROSITE" id="PS00143">
    <property type="entry name" value="INSULINASE"/>
    <property type="match status" value="1"/>
</dbReference>
<dbReference type="OrthoDB" id="9811314at2"/>
<dbReference type="InterPro" id="IPR007863">
    <property type="entry name" value="Peptidase_M16_C"/>
</dbReference>
<evidence type="ECO:0000313" key="12">
    <source>
        <dbReference type="EMBL" id="TSJ44482.1"/>
    </source>
</evidence>
<keyword evidence="9" id="KW-0732">Signal</keyword>
<dbReference type="SUPFAM" id="SSF63411">
    <property type="entry name" value="LuxS/MPP-like metallohydrolase"/>
    <property type="match status" value="4"/>
</dbReference>
<evidence type="ECO:0000256" key="6">
    <source>
        <dbReference type="ARBA" id="ARBA00022833"/>
    </source>
</evidence>
<keyword evidence="7" id="KW-0482">Metalloprotease</keyword>
<dbReference type="InterPro" id="IPR011765">
    <property type="entry name" value="Pept_M16_N"/>
</dbReference>
<evidence type="ECO:0000313" key="13">
    <source>
        <dbReference type="Proteomes" id="UP000318733"/>
    </source>
</evidence>
<reference evidence="12 13" key="1">
    <citation type="submission" date="2019-07" db="EMBL/GenBank/DDBJ databases">
        <authorList>
            <person name="Huq M.A."/>
        </authorList>
    </citation>
    <scope>NUCLEOTIDE SEQUENCE [LARGE SCALE GENOMIC DNA]</scope>
    <source>
        <strain evidence="12 13">MAH-19</strain>
    </source>
</reference>
<proteinExistence type="inferred from homology"/>
<dbReference type="Pfam" id="PF00675">
    <property type="entry name" value="Peptidase_M16"/>
    <property type="match status" value="1"/>
</dbReference>
<feature type="domain" description="Peptidase M16 C-terminal" evidence="11">
    <location>
        <begin position="202"/>
        <end position="382"/>
    </location>
</feature>
<name>A0A556MX72_9SPHI</name>
<keyword evidence="13" id="KW-1185">Reference proteome</keyword>
<dbReference type="GO" id="GO:0046872">
    <property type="term" value="F:metal ion binding"/>
    <property type="evidence" value="ECO:0007669"/>
    <property type="project" value="UniProtKB-KW"/>
</dbReference>
<keyword evidence="6" id="KW-0862">Zinc</keyword>
<dbReference type="RefSeq" id="WP_144248043.1">
    <property type="nucleotide sequence ID" value="NZ_VLPK01000001.1"/>
</dbReference>
<comment type="caution">
    <text evidence="12">The sequence shown here is derived from an EMBL/GenBank/DDBJ whole genome shotgun (WGS) entry which is preliminary data.</text>
</comment>
<gene>
    <name evidence="12" type="ORF">FO440_09980</name>
</gene>
<comment type="similarity">
    <text evidence="2 8">Belongs to the peptidase M16 family.</text>
</comment>